<accession>A0ABV1BXC3</accession>
<dbReference type="Proteomes" id="UP001442364">
    <property type="component" value="Unassembled WGS sequence"/>
</dbReference>
<sequence>MYKWKVYNQSDVAEAFEYFGHTVDMYEEKPVNSNSITGYKEHDMKEISDVISEYDIVFSLNYFPHISDVCEKLGKKYIAWTVDSPLISLYHQSVFNSCNYIFIFDKFFYYELKQMGVRNVYYLPLAVNTERLDKLIGRQSKEDRQRFAADVSFVGSMYHKNSYDDIKDKLPPYMKGYFDAAMLAQLNIYGDNIIDDLLTVDILKELSEIIDFRQGDRAFSDIRLVFESTFLGFKLANIERVSTLNRLSKTLRGHNTALYTDTIDSKLEGVDYRGAVAYMTHMPLVFNNSRINLNMTIRNIRTGIPLRVWDILGAGGFLLTNFQVELPDYFENGKDIVYYEDINDCCRKAEYYLAHEDERRLIALNGYNIVKQKHSYIQRIATILDIVNY</sequence>
<organism evidence="3 4">
    <name type="scientific">[Lactobacillus] rogosae</name>
    <dbReference type="NCBI Taxonomy" id="706562"/>
    <lineage>
        <taxon>Bacteria</taxon>
        <taxon>Bacillati</taxon>
        <taxon>Bacillota</taxon>
        <taxon>Clostridia</taxon>
        <taxon>Lachnospirales</taxon>
        <taxon>Lachnospiraceae</taxon>
        <taxon>Lachnospira</taxon>
    </lineage>
</organism>
<proteinExistence type="predicted"/>
<dbReference type="InterPro" id="IPR024542">
    <property type="entry name" value="YkvP_N"/>
</dbReference>
<evidence type="ECO:0000259" key="1">
    <source>
        <dbReference type="Pfam" id="PF12996"/>
    </source>
</evidence>
<dbReference type="Pfam" id="PF12996">
    <property type="entry name" value="DUF3880"/>
    <property type="match status" value="1"/>
</dbReference>
<dbReference type="EMBL" id="JBBMER010000007">
    <property type="protein sequence ID" value="MEQ2380150.1"/>
    <property type="molecule type" value="Genomic_DNA"/>
</dbReference>
<dbReference type="Pfam" id="PF13524">
    <property type="entry name" value="Glyco_trans_1_2"/>
    <property type="match status" value="1"/>
</dbReference>
<feature type="domain" description="Spore protein YkvP N-terminal" evidence="1">
    <location>
        <begin position="80"/>
        <end position="158"/>
    </location>
</feature>
<keyword evidence="4" id="KW-1185">Reference proteome</keyword>
<dbReference type="InterPro" id="IPR055259">
    <property type="entry name" value="YkvP/CgeB_Glyco_trans-like"/>
</dbReference>
<evidence type="ECO:0000313" key="4">
    <source>
        <dbReference type="Proteomes" id="UP001442364"/>
    </source>
</evidence>
<gene>
    <name evidence="3" type="ORF">WMO14_09695</name>
</gene>
<evidence type="ECO:0000313" key="3">
    <source>
        <dbReference type="EMBL" id="MEQ2380150.1"/>
    </source>
</evidence>
<comment type="caution">
    <text evidence="3">The sequence shown here is derived from an EMBL/GenBank/DDBJ whole genome shotgun (WGS) entry which is preliminary data.</text>
</comment>
<dbReference type="RefSeq" id="WP_070101794.1">
    <property type="nucleotide sequence ID" value="NZ_JBBMER010000007.1"/>
</dbReference>
<name>A0ABV1BXC3_9FIRM</name>
<protein>
    <submittedName>
        <fullName evidence="3">DUF3880 domain-containing protein</fullName>
    </submittedName>
</protein>
<evidence type="ECO:0000259" key="2">
    <source>
        <dbReference type="Pfam" id="PF13524"/>
    </source>
</evidence>
<feature type="domain" description="Spore protein YkvP/CgeB glycosyl transferase-like" evidence="2">
    <location>
        <begin position="266"/>
        <end position="385"/>
    </location>
</feature>
<reference evidence="3 4" key="1">
    <citation type="submission" date="2024-03" db="EMBL/GenBank/DDBJ databases">
        <title>Human intestinal bacterial collection.</title>
        <authorList>
            <person name="Pauvert C."/>
            <person name="Hitch T.C.A."/>
            <person name="Clavel T."/>
        </authorList>
    </citation>
    <scope>NUCLEOTIDE SEQUENCE [LARGE SCALE GENOMIC DNA]</scope>
    <source>
        <strain evidence="3 4">CLA-AA-H255</strain>
    </source>
</reference>